<feature type="transmembrane region" description="Helical" evidence="1">
    <location>
        <begin position="793"/>
        <end position="823"/>
    </location>
</feature>
<accession>A0A818TG17</accession>
<comment type="caution">
    <text evidence="2">The sequence shown here is derived from an EMBL/GenBank/DDBJ whole genome shotgun (WGS) entry which is preliminary data.</text>
</comment>
<dbReference type="EMBL" id="CAJOAY010000533">
    <property type="protein sequence ID" value="CAF3686530.1"/>
    <property type="molecule type" value="Genomic_DNA"/>
</dbReference>
<feature type="transmembrane region" description="Helical" evidence="1">
    <location>
        <begin position="844"/>
        <end position="866"/>
    </location>
</feature>
<proteinExistence type="predicted"/>
<reference evidence="2" key="1">
    <citation type="submission" date="2021-02" db="EMBL/GenBank/DDBJ databases">
        <authorList>
            <person name="Nowell W R."/>
        </authorList>
    </citation>
    <scope>NUCLEOTIDE SEQUENCE</scope>
</reference>
<organism evidence="2 3">
    <name type="scientific">Adineta steineri</name>
    <dbReference type="NCBI Taxonomy" id="433720"/>
    <lineage>
        <taxon>Eukaryota</taxon>
        <taxon>Metazoa</taxon>
        <taxon>Spiralia</taxon>
        <taxon>Gnathifera</taxon>
        <taxon>Rotifera</taxon>
        <taxon>Eurotatoria</taxon>
        <taxon>Bdelloidea</taxon>
        <taxon>Adinetida</taxon>
        <taxon>Adinetidae</taxon>
        <taxon>Adineta</taxon>
    </lineage>
</organism>
<keyword evidence="1" id="KW-1133">Transmembrane helix</keyword>
<feature type="transmembrane region" description="Helical" evidence="1">
    <location>
        <begin position="456"/>
        <end position="474"/>
    </location>
</feature>
<gene>
    <name evidence="2" type="ORF">OKA104_LOCUS11497</name>
</gene>
<protein>
    <submittedName>
        <fullName evidence="2">Uncharacterized protein</fullName>
    </submittedName>
</protein>
<feature type="transmembrane region" description="Helical" evidence="1">
    <location>
        <begin position="37"/>
        <end position="56"/>
    </location>
</feature>
<sequence>MVCCIISYLRTLNIFQSNNTDNEDQHEIENNLIATRVYLIVLILTFISLTFSLSLITQTTKVTLRYPTVEQVKTLPLDLQCPCSRLSIIYGTFITLEARFHQICSSDFISERWIKAIYSGRNSTHFYQGDFRGIGSAQFQVLASLCQLSQNNVEDGLSSFYDTSLINTQMLFEDLLKATIQVSIQQFNTTVPVTFKSQLDLINKLIFGNQLISGLRTILDVEYINNGESNIFANYLFYGNSNITENQCVTDYNIEVLSGIYNISNNETTILFHIPGFLSGCMPINSLLQSTLECFYNQTCIDKLLSYLSTNETFQAMNETKPTLFPSKSTIQSIINDIMVEEWISNISYEKYFNQCAPISCTYSQIQRHDFIYILIEIISLVGGITLILGISIPIIIQFIRKPKIKKIKSKPKISFPVHFNQMKILLKRRLIELNLFPSRLVNDDHIYYQRIGTRLYIFILIISLIILTLYSSIIKQTNYETVLNPIESDYTKLHEIYGNNLICHCTSLSISYESFISIEPVYHQICSSEFISSAWIDYLLENEIKSYFTADSIRINLGTQLNILRTLCEYSKQMTNDGLNAFFQTQFVSSQVISEEIFRIQINTLIQQWFIDALNRCQRVIDLVRATNQGNKFMNDYYNFKLEINNTFGQVNFVSIDYSNCSCDLDQTCSIPLFIGTSDDVFSTDPKNNTNSNFFIGCYAFEAILQATLECFYNRSCIDNILFMKNGDIDGYELFANISTLIITDNQSNETIASIVHRIMINSLLSNISFSSYYNNCHPQLCTIEKISRQNVFSIIMLVISVLGGLSTGLKILVLIGIKFFLKIKDVRQFFQKIFTCTNEYEITTRLHFILLIILMLIFYFITFLPSSLTTVQITEPNLSIYQDLSKQTSEIVQCSCSQISFNYETFLNVQPYFHEICSSDFMSNEWIRYIYETNKQYPQLNYTDFRLSAVGQFQLLISFCQLSQRTIDESLSQLNVTAYIETQLVPLNVLDNIIQTTMKEFHLKTSKLFGTTLSILREITGTNKLMSGYSTNWKYDNIDIDEYSSFLYTTSLSYEGCDCALSSKCTQSSRGMKVGCYPFEALLQSILQCFYDQQCIDVNKNFKALDSSNVFSRFNITSTIEFIVQELMIENYSIVMSYENYFNQCAPSSCSYSYTGHHNAIDTIIMLIGLYGAVGQLSQRTIDVSLSQLNVTAYIETQLVPFNVLDNIIQTTMKEFHLKA</sequence>
<keyword evidence="1" id="KW-0812">Transmembrane</keyword>
<evidence type="ECO:0000313" key="3">
    <source>
        <dbReference type="Proteomes" id="UP000663881"/>
    </source>
</evidence>
<dbReference type="Proteomes" id="UP000663881">
    <property type="component" value="Unassembled WGS sequence"/>
</dbReference>
<dbReference type="AlphaFoldDB" id="A0A818TG17"/>
<feature type="transmembrane region" description="Helical" evidence="1">
    <location>
        <begin position="371"/>
        <end position="400"/>
    </location>
</feature>
<evidence type="ECO:0000313" key="2">
    <source>
        <dbReference type="EMBL" id="CAF3686530.1"/>
    </source>
</evidence>
<keyword evidence="1" id="KW-0472">Membrane</keyword>
<evidence type="ECO:0000256" key="1">
    <source>
        <dbReference type="SAM" id="Phobius"/>
    </source>
</evidence>
<name>A0A818TG17_9BILA</name>